<gene>
    <name evidence="2" type="ORF">SAMN02745781_00739</name>
</gene>
<dbReference type="RefSeq" id="WP_072955648.1">
    <property type="nucleotide sequence ID" value="NZ_FQUH01000002.1"/>
</dbReference>
<dbReference type="InterPro" id="IPR008912">
    <property type="entry name" value="Uncharacterised_CoxE"/>
</dbReference>
<proteinExistence type="predicted"/>
<dbReference type="GO" id="GO:0005829">
    <property type="term" value="C:cytosol"/>
    <property type="evidence" value="ECO:0007669"/>
    <property type="project" value="TreeGrafter"/>
</dbReference>
<keyword evidence="3" id="KW-1185">Reference proteome</keyword>
<dbReference type="PANTHER" id="PTHR36846:SF1">
    <property type="entry name" value="PROTEIN VIAA"/>
    <property type="match status" value="1"/>
</dbReference>
<dbReference type="EMBL" id="FQUH01000002">
    <property type="protein sequence ID" value="SHE69560.1"/>
    <property type="molecule type" value="Genomic_DNA"/>
</dbReference>
<dbReference type="InterPro" id="IPR002035">
    <property type="entry name" value="VWF_A"/>
</dbReference>
<evidence type="ECO:0000313" key="2">
    <source>
        <dbReference type="EMBL" id="SHE69560.1"/>
    </source>
</evidence>
<reference evidence="3" key="1">
    <citation type="submission" date="2016-11" db="EMBL/GenBank/DDBJ databases">
        <authorList>
            <person name="Varghese N."/>
            <person name="Submissions S."/>
        </authorList>
    </citation>
    <scope>NUCLEOTIDE SEQUENCE [LARGE SCALE GENOMIC DNA]</scope>
    <source>
        <strain evidence="3">DSM 21264</strain>
    </source>
</reference>
<sequence>MLGVDGLNLAMMIADSGLIDTAVNELMDNVQLLIAVENRGVNTSVQNHLLKWRGQVKKRMTNVCETERFQQELALYQEVIHWDEKTFFQKIPEVLQQLEWHSAFYTTARQLCEQKKNFSNPMFPRYFCDQWYNSLSNALKQAQVMELEANKDKVLDDLYKRIETLRSMDQVTDTDDIKSIRRLWNMAGAKLGKVDLTVMKKHAEFLKKHKEIQQIAENLGRMASEVDDPDLQQASVETLQLVEEQSDQATDDIVGVHQSDDLNKILPNEMLFLAHPELEVIFYKHLIDKRLLNYRMQGKSRTLSKVTTTKPANAQVDIEKGPFVVCIDASGSMNGFPEQCAKAVAYALMQIALADNRDCYVVIFSTQIITYQLTKQDGLREVCDFLSYTFKGGTDLELALSDAIKTMHSDRYKNADLVVISDFMAPKPSQELNDAINTLKARHNRFHAISLSRYGNPQLMEIFDYNWRYYPGIIGRLIKSRSSVR</sequence>
<name>A0A1M4VL16_VIBGA</name>
<dbReference type="AlphaFoldDB" id="A0A1M4VL16"/>
<feature type="domain" description="VWFA" evidence="1">
    <location>
        <begin position="320"/>
        <end position="482"/>
    </location>
</feature>
<dbReference type="Proteomes" id="UP000184159">
    <property type="component" value="Unassembled WGS sequence"/>
</dbReference>
<dbReference type="CDD" id="cd01462">
    <property type="entry name" value="VWA_YIEM_type"/>
    <property type="match status" value="1"/>
</dbReference>
<evidence type="ECO:0000313" key="3">
    <source>
        <dbReference type="Proteomes" id="UP000184159"/>
    </source>
</evidence>
<evidence type="ECO:0000259" key="1">
    <source>
        <dbReference type="SMART" id="SM00327"/>
    </source>
</evidence>
<dbReference type="PANTHER" id="PTHR36846">
    <property type="entry name" value="PROTEIN VIAA"/>
    <property type="match status" value="1"/>
</dbReference>
<dbReference type="SUPFAM" id="SSF53300">
    <property type="entry name" value="vWA-like"/>
    <property type="match status" value="1"/>
</dbReference>
<dbReference type="NCBIfam" id="NF008230">
    <property type="entry name" value="PRK10997.1"/>
    <property type="match status" value="1"/>
</dbReference>
<dbReference type="SMART" id="SM00327">
    <property type="entry name" value="VWA"/>
    <property type="match status" value="1"/>
</dbReference>
<accession>A0A1M4VL16</accession>
<dbReference type="Pfam" id="PF05762">
    <property type="entry name" value="VWA_CoxE"/>
    <property type="match status" value="1"/>
</dbReference>
<dbReference type="InterPro" id="IPR036465">
    <property type="entry name" value="vWFA_dom_sf"/>
</dbReference>
<organism evidence="2 3">
    <name type="scientific">Vibrio gazogenes DSM 21264 = NBRC 103151</name>
    <dbReference type="NCBI Taxonomy" id="1123492"/>
    <lineage>
        <taxon>Bacteria</taxon>
        <taxon>Pseudomonadati</taxon>
        <taxon>Pseudomonadota</taxon>
        <taxon>Gammaproteobacteria</taxon>
        <taxon>Vibrionales</taxon>
        <taxon>Vibrionaceae</taxon>
        <taxon>Vibrio</taxon>
    </lineage>
</organism>
<dbReference type="Gene3D" id="3.40.50.410">
    <property type="entry name" value="von Willebrand factor, type A domain"/>
    <property type="match status" value="1"/>
</dbReference>
<protein>
    <submittedName>
        <fullName evidence="2">Uncharacterized protein, contains a von Willebrand factor type A (VWA) domain</fullName>
    </submittedName>
</protein>